<dbReference type="InterPro" id="IPR012910">
    <property type="entry name" value="Plug_dom"/>
</dbReference>
<dbReference type="SUPFAM" id="SSF56935">
    <property type="entry name" value="Porins"/>
    <property type="match status" value="1"/>
</dbReference>
<evidence type="ECO:0000256" key="8">
    <source>
        <dbReference type="ARBA" id="ARBA00023170"/>
    </source>
</evidence>
<keyword evidence="15" id="KW-1185">Reference proteome</keyword>
<feature type="domain" description="TonB-dependent receptor-like beta-barrel" evidence="12">
    <location>
        <begin position="247"/>
        <end position="655"/>
    </location>
</feature>
<evidence type="ECO:0000256" key="9">
    <source>
        <dbReference type="ARBA" id="ARBA00023237"/>
    </source>
</evidence>
<name>A0A327X9N1_LARAB</name>
<dbReference type="AlphaFoldDB" id="A0A327X9N1"/>
<dbReference type="RefSeq" id="WP_111628124.1">
    <property type="nucleotide sequence ID" value="NZ_QLMC01000002.1"/>
</dbReference>
<evidence type="ECO:0000256" key="2">
    <source>
        <dbReference type="ARBA" id="ARBA00022448"/>
    </source>
</evidence>
<dbReference type="Proteomes" id="UP000248790">
    <property type="component" value="Unassembled WGS sequence"/>
</dbReference>
<dbReference type="GO" id="GO:0009279">
    <property type="term" value="C:cell outer membrane"/>
    <property type="evidence" value="ECO:0007669"/>
    <property type="project" value="UniProtKB-SubCell"/>
</dbReference>
<protein>
    <submittedName>
        <fullName evidence="14">Iron complex outermembrane receptor protein</fullName>
    </submittedName>
</protein>
<comment type="caution">
    <text evidence="14">The sequence shown here is derived from an EMBL/GenBank/DDBJ whole genome shotgun (WGS) entry which is preliminary data.</text>
</comment>
<evidence type="ECO:0000256" key="4">
    <source>
        <dbReference type="ARBA" id="ARBA00022692"/>
    </source>
</evidence>
<dbReference type="Pfam" id="PF07715">
    <property type="entry name" value="Plug"/>
    <property type="match status" value="1"/>
</dbReference>
<evidence type="ECO:0000256" key="6">
    <source>
        <dbReference type="ARBA" id="ARBA00023077"/>
    </source>
</evidence>
<evidence type="ECO:0000256" key="3">
    <source>
        <dbReference type="ARBA" id="ARBA00022452"/>
    </source>
</evidence>
<comment type="similarity">
    <text evidence="10 11">Belongs to the TonB-dependent receptor family.</text>
</comment>
<dbReference type="Pfam" id="PF00593">
    <property type="entry name" value="TonB_dep_Rec_b-barrel"/>
    <property type="match status" value="1"/>
</dbReference>
<evidence type="ECO:0000256" key="7">
    <source>
        <dbReference type="ARBA" id="ARBA00023136"/>
    </source>
</evidence>
<accession>A0A327X9N1</accession>
<keyword evidence="2 10" id="KW-0813">Transport</keyword>
<proteinExistence type="inferred from homology"/>
<dbReference type="InterPro" id="IPR036942">
    <property type="entry name" value="Beta-barrel_TonB_sf"/>
</dbReference>
<dbReference type="OrthoDB" id="9782587at2"/>
<evidence type="ECO:0000256" key="10">
    <source>
        <dbReference type="PROSITE-ProRule" id="PRU01360"/>
    </source>
</evidence>
<organism evidence="14 15">
    <name type="scientific">Larkinella arboricola</name>
    <dbReference type="NCBI Taxonomy" id="643671"/>
    <lineage>
        <taxon>Bacteria</taxon>
        <taxon>Pseudomonadati</taxon>
        <taxon>Bacteroidota</taxon>
        <taxon>Cytophagia</taxon>
        <taxon>Cytophagales</taxon>
        <taxon>Spirosomataceae</taxon>
        <taxon>Larkinella</taxon>
    </lineage>
</organism>
<dbReference type="Gene3D" id="2.40.170.20">
    <property type="entry name" value="TonB-dependent receptor, beta-barrel domain"/>
    <property type="match status" value="1"/>
</dbReference>
<keyword evidence="8 14" id="KW-0675">Receptor</keyword>
<feature type="domain" description="TonB-dependent receptor plug" evidence="13">
    <location>
        <begin position="46"/>
        <end position="155"/>
    </location>
</feature>
<dbReference type="EMBL" id="QLMC01000002">
    <property type="protein sequence ID" value="RAK00377.1"/>
    <property type="molecule type" value="Genomic_DNA"/>
</dbReference>
<keyword evidence="5" id="KW-0732">Signal</keyword>
<keyword evidence="9 10" id="KW-0998">Cell outer membrane</keyword>
<evidence type="ECO:0000256" key="1">
    <source>
        <dbReference type="ARBA" id="ARBA00004571"/>
    </source>
</evidence>
<evidence type="ECO:0000259" key="12">
    <source>
        <dbReference type="Pfam" id="PF00593"/>
    </source>
</evidence>
<gene>
    <name evidence="14" type="ORF">LX87_02079</name>
</gene>
<reference evidence="14 15" key="1">
    <citation type="submission" date="2018-06" db="EMBL/GenBank/DDBJ databases">
        <title>Genomic Encyclopedia of Archaeal and Bacterial Type Strains, Phase II (KMG-II): from individual species to whole genera.</title>
        <authorList>
            <person name="Goeker M."/>
        </authorList>
    </citation>
    <scope>NUCLEOTIDE SEQUENCE [LARGE SCALE GENOMIC DNA]</scope>
    <source>
        <strain evidence="14 15">DSM 21851</strain>
    </source>
</reference>
<dbReference type="Gene3D" id="2.170.130.10">
    <property type="entry name" value="TonB-dependent receptor, plug domain"/>
    <property type="match status" value="1"/>
</dbReference>
<dbReference type="InterPro" id="IPR000531">
    <property type="entry name" value="Beta-barrel_TonB"/>
</dbReference>
<dbReference type="PROSITE" id="PS52016">
    <property type="entry name" value="TONB_DEPENDENT_REC_3"/>
    <property type="match status" value="1"/>
</dbReference>
<comment type="subcellular location">
    <subcellularLocation>
        <location evidence="1 10">Cell outer membrane</location>
        <topology evidence="1 10">Multi-pass membrane protein</topology>
    </subcellularLocation>
</comment>
<keyword evidence="4 10" id="KW-0812">Transmembrane</keyword>
<dbReference type="InterPro" id="IPR039426">
    <property type="entry name" value="TonB-dep_rcpt-like"/>
</dbReference>
<dbReference type="InterPro" id="IPR037066">
    <property type="entry name" value="Plug_dom_sf"/>
</dbReference>
<evidence type="ECO:0000256" key="11">
    <source>
        <dbReference type="RuleBase" id="RU003357"/>
    </source>
</evidence>
<evidence type="ECO:0000313" key="14">
    <source>
        <dbReference type="EMBL" id="RAK00377.1"/>
    </source>
</evidence>
<keyword evidence="3 10" id="KW-1134">Transmembrane beta strand</keyword>
<dbReference type="GO" id="GO:0044718">
    <property type="term" value="P:siderophore transmembrane transport"/>
    <property type="evidence" value="ECO:0007669"/>
    <property type="project" value="TreeGrafter"/>
</dbReference>
<dbReference type="PANTHER" id="PTHR30069">
    <property type="entry name" value="TONB-DEPENDENT OUTER MEMBRANE RECEPTOR"/>
    <property type="match status" value="1"/>
</dbReference>
<sequence>MNKSLSVLLLFPIAVAAQQPQPSRLETDTVQLAEVTVRGYETNRSLMETAASINTLNVRDLNQRFGQPTLVPAFNTLPGVRMDERSPGSYRLSIRGSLIRSPFGVRNVKIYWNELPLTDAGGTTYLNALDVRSVGRVEVIKGPSGSLYGAGTGGTVLLGGQSSSTGQQASRAEVGVTMGSYGLAGQTYTIQTGKNNAAISLSYGHLQSGGYRENSRMYRDNLNLNATFAVNPKQTISIIGLYSDLMYQTPGGLTQAQYLANRRQARPATRVSPGSVDQRAAIYQKTGYLGFSHQYRWNDRIENTTVVYGSLTDFANPFITNYEKRADQGIGGRTVTRWQMIEAGVPTKLVFGGEWQNNFTVNRNYGNRAGQPDTLQADDELRATQSVIFAQLEATLPLGIIATAGISRNEVAYQFTRFSVQPVVAQPRGFEPVWLPRVALLKKLGENVSAFASVSTGYSTPTIQEVRPSEGTFNPTLEPERGTNLEAGVRGRLSRFQFDLTAYQFRLRQTIVRRSVESGAEYFINAGATNQKGLEAQVSYQFVVPKPDQFWQTVRLWNSTTLTNYRFRNYQQGDVNVSGNRVTGVPPTVVVTGLDAETKVGLYAHLTHQFIDQFPLDDANTVKSDVARMLNATIGYRKTLANRWTLEAFLSGDNLLDQTYSLGYDLNAFGGRYYNAAPGRNLTGGVKLAVRW</sequence>
<keyword evidence="6 11" id="KW-0798">TonB box</keyword>
<dbReference type="GO" id="GO:0015344">
    <property type="term" value="F:siderophore uptake transmembrane transporter activity"/>
    <property type="evidence" value="ECO:0007669"/>
    <property type="project" value="TreeGrafter"/>
</dbReference>
<evidence type="ECO:0000256" key="5">
    <source>
        <dbReference type="ARBA" id="ARBA00022729"/>
    </source>
</evidence>
<keyword evidence="7 10" id="KW-0472">Membrane</keyword>
<dbReference type="PANTHER" id="PTHR30069:SF29">
    <property type="entry name" value="HEMOGLOBIN AND HEMOGLOBIN-HAPTOGLOBIN-BINDING PROTEIN 1-RELATED"/>
    <property type="match status" value="1"/>
</dbReference>
<evidence type="ECO:0000259" key="13">
    <source>
        <dbReference type="Pfam" id="PF07715"/>
    </source>
</evidence>
<evidence type="ECO:0000313" key="15">
    <source>
        <dbReference type="Proteomes" id="UP000248790"/>
    </source>
</evidence>